<evidence type="ECO:0000313" key="4">
    <source>
        <dbReference type="Proteomes" id="UP000566819"/>
    </source>
</evidence>
<evidence type="ECO:0000256" key="1">
    <source>
        <dbReference type="SAM" id="MobiDB-lite"/>
    </source>
</evidence>
<comment type="caution">
    <text evidence="3">The sequence shown here is derived from an EMBL/GenBank/DDBJ whole genome shotgun (WGS) entry which is preliminary data.</text>
</comment>
<feature type="region of interest" description="Disordered" evidence="1">
    <location>
        <begin position="307"/>
        <end position="328"/>
    </location>
</feature>
<feature type="region of interest" description="Disordered" evidence="1">
    <location>
        <begin position="585"/>
        <end position="608"/>
    </location>
</feature>
<evidence type="ECO:0000313" key="3">
    <source>
        <dbReference type="EMBL" id="KAF4634788.1"/>
    </source>
</evidence>
<name>A0A8H4RSW5_9HELO</name>
<sequence>MKPILFFLAAVPSTGLILDAVASTFTTLHLSTRSEGPSTLVISVPYEPTASPESPLTIVIIPETAPNPRISISTGLGITRTFSSHPVLTLTTVTATHLLISTKTLPPQTLSMTITRIIESGTTTQNISAIILQMDHSKDTKIAWLAASIPVTLTFGIMVTLCYKNHRKDKFDERRRKMEGDQGSRNWIPAGFELRPIGERESQTPDVEGGEANEGFNSLSVPNDIQIRDSVAIATGQNEDGSQLDMKPTTGTESQHLGTQLIRNMRSESQPPETQLKYKKLSRVVGVSFSSRLSTFSTHVWLQSKSFSERKDSNDEIKTQSDPPNGLNQQGIAIFTLLALTVRGANPKLQSGHPGITPLAPSLTTAMQLLFESPSDMQTPTIFPRDATVTSSSNQTATATTTATETQTTTLPPVNKTVTITTTAGTEQATSGCNPLDTDGSGDSAAVRWLSAGIPVSIFAGAYGMCRYQQKHLQKPNNPQNQSGQSGGQRLGTSGNGDGAGQAPDEAPPKASFAKRLLESDHAKTMKKTALDSAKKAVVNAAKKEGENYIEKRIALGDVGRVLGGEWMRQQEIGGNVLKASLGNLDSLVGGPPKNIRELQEPVLSEER</sequence>
<reference evidence="3 4" key="1">
    <citation type="submission" date="2020-03" db="EMBL/GenBank/DDBJ databases">
        <title>Draft Genome Sequence of Cudoniella acicularis.</title>
        <authorList>
            <person name="Buettner E."/>
            <person name="Kellner H."/>
        </authorList>
    </citation>
    <scope>NUCLEOTIDE SEQUENCE [LARGE SCALE GENOMIC DNA]</scope>
    <source>
        <strain evidence="3 4">DSM 108380</strain>
    </source>
</reference>
<dbReference type="Proteomes" id="UP000566819">
    <property type="component" value="Unassembled WGS sequence"/>
</dbReference>
<feature type="region of interest" description="Disordered" evidence="1">
    <location>
        <begin position="387"/>
        <end position="407"/>
    </location>
</feature>
<dbReference type="AlphaFoldDB" id="A0A8H4RSW5"/>
<keyword evidence="2" id="KW-0732">Signal</keyword>
<proteinExistence type="predicted"/>
<feature type="compositionally biased region" description="Gly residues" evidence="1">
    <location>
        <begin position="485"/>
        <end position="500"/>
    </location>
</feature>
<keyword evidence="4" id="KW-1185">Reference proteome</keyword>
<evidence type="ECO:0000256" key="2">
    <source>
        <dbReference type="SAM" id="SignalP"/>
    </source>
</evidence>
<feature type="compositionally biased region" description="Basic and acidic residues" evidence="1">
    <location>
        <begin position="307"/>
        <end position="319"/>
    </location>
</feature>
<gene>
    <name evidence="3" type="ORF">G7Y89_g3310</name>
</gene>
<feature type="chain" id="PRO_5034508267" evidence="2">
    <location>
        <begin position="16"/>
        <end position="608"/>
    </location>
</feature>
<feature type="region of interest" description="Disordered" evidence="1">
    <location>
        <begin position="472"/>
        <end position="510"/>
    </location>
</feature>
<protein>
    <submittedName>
        <fullName evidence="3">Uncharacterized protein</fullName>
    </submittedName>
</protein>
<dbReference type="EMBL" id="JAAMPI010000159">
    <property type="protein sequence ID" value="KAF4634788.1"/>
    <property type="molecule type" value="Genomic_DNA"/>
</dbReference>
<feature type="compositionally biased region" description="Basic and acidic residues" evidence="1">
    <location>
        <begin position="595"/>
        <end position="608"/>
    </location>
</feature>
<feature type="signal peptide" evidence="2">
    <location>
        <begin position="1"/>
        <end position="15"/>
    </location>
</feature>
<accession>A0A8H4RSW5</accession>
<organism evidence="3 4">
    <name type="scientific">Cudoniella acicularis</name>
    <dbReference type="NCBI Taxonomy" id="354080"/>
    <lineage>
        <taxon>Eukaryota</taxon>
        <taxon>Fungi</taxon>
        <taxon>Dikarya</taxon>
        <taxon>Ascomycota</taxon>
        <taxon>Pezizomycotina</taxon>
        <taxon>Leotiomycetes</taxon>
        <taxon>Helotiales</taxon>
        <taxon>Tricladiaceae</taxon>
        <taxon>Cudoniella</taxon>
    </lineage>
</organism>